<dbReference type="InterPro" id="IPR003653">
    <property type="entry name" value="Peptidase_C48_C"/>
</dbReference>
<dbReference type="Proteomes" id="UP000029120">
    <property type="component" value="Unassembled WGS sequence"/>
</dbReference>
<gene>
    <name evidence="5" type="ORF">AALP_AAs52154U000100</name>
</gene>
<evidence type="ECO:0000256" key="2">
    <source>
        <dbReference type="ARBA" id="ARBA00022801"/>
    </source>
</evidence>
<name>A0A087FYR8_ARAAL</name>
<keyword evidence="6" id="KW-1185">Reference proteome</keyword>
<feature type="compositionally biased region" description="Basic and acidic residues" evidence="3">
    <location>
        <begin position="231"/>
        <end position="242"/>
    </location>
</feature>
<evidence type="ECO:0000259" key="4">
    <source>
        <dbReference type="Pfam" id="PF02902"/>
    </source>
</evidence>
<dbReference type="Gramene" id="KFK22770">
    <property type="protein sequence ID" value="KFK22770"/>
    <property type="gene ID" value="AALP_AAs52154U000100"/>
</dbReference>
<feature type="compositionally biased region" description="Polar residues" evidence="3">
    <location>
        <begin position="212"/>
        <end position="230"/>
    </location>
</feature>
<keyword evidence="1" id="KW-0645">Protease</keyword>
<protein>
    <recommendedName>
        <fullName evidence="4">Ubiquitin-like protease family profile domain-containing protein</fullName>
    </recommendedName>
</protein>
<feature type="domain" description="Ubiquitin-like protease family profile" evidence="4">
    <location>
        <begin position="383"/>
        <end position="474"/>
    </location>
</feature>
<feature type="region of interest" description="Disordered" evidence="3">
    <location>
        <begin position="202"/>
        <end position="313"/>
    </location>
</feature>
<evidence type="ECO:0000256" key="1">
    <source>
        <dbReference type="ARBA" id="ARBA00022670"/>
    </source>
</evidence>
<reference evidence="6" key="1">
    <citation type="journal article" date="2015" name="Nat. Plants">
        <title>Genome expansion of Arabis alpina linked with retrotransposition and reduced symmetric DNA methylation.</title>
        <authorList>
            <person name="Willing E.M."/>
            <person name="Rawat V."/>
            <person name="Mandakova T."/>
            <person name="Maumus F."/>
            <person name="James G.V."/>
            <person name="Nordstroem K.J."/>
            <person name="Becker C."/>
            <person name="Warthmann N."/>
            <person name="Chica C."/>
            <person name="Szarzynska B."/>
            <person name="Zytnicki M."/>
            <person name="Albani M.C."/>
            <person name="Kiefer C."/>
            <person name="Bergonzi S."/>
            <person name="Castaings L."/>
            <person name="Mateos J.L."/>
            <person name="Berns M.C."/>
            <person name="Bujdoso N."/>
            <person name="Piofczyk T."/>
            <person name="de Lorenzo L."/>
            <person name="Barrero-Sicilia C."/>
            <person name="Mateos I."/>
            <person name="Piednoel M."/>
            <person name="Hagmann J."/>
            <person name="Chen-Min-Tao R."/>
            <person name="Iglesias-Fernandez R."/>
            <person name="Schuster S.C."/>
            <person name="Alonso-Blanco C."/>
            <person name="Roudier F."/>
            <person name="Carbonero P."/>
            <person name="Paz-Ares J."/>
            <person name="Davis S.J."/>
            <person name="Pecinka A."/>
            <person name="Quesneville H."/>
            <person name="Colot V."/>
            <person name="Lysak M.A."/>
            <person name="Weigel D."/>
            <person name="Coupland G."/>
            <person name="Schneeberger K."/>
        </authorList>
    </citation>
    <scope>NUCLEOTIDE SEQUENCE [LARGE SCALE GENOMIC DNA]</scope>
    <source>
        <strain evidence="6">cv. Pajares</strain>
    </source>
</reference>
<dbReference type="OrthoDB" id="2011359at2759"/>
<evidence type="ECO:0000256" key="3">
    <source>
        <dbReference type="SAM" id="MobiDB-lite"/>
    </source>
</evidence>
<organism evidence="5 6">
    <name type="scientific">Arabis alpina</name>
    <name type="common">Alpine rock-cress</name>
    <dbReference type="NCBI Taxonomy" id="50452"/>
    <lineage>
        <taxon>Eukaryota</taxon>
        <taxon>Viridiplantae</taxon>
        <taxon>Streptophyta</taxon>
        <taxon>Embryophyta</taxon>
        <taxon>Tracheophyta</taxon>
        <taxon>Spermatophyta</taxon>
        <taxon>Magnoliopsida</taxon>
        <taxon>eudicotyledons</taxon>
        <taxon>Gunneridae</taxon>
        <taxon>Pentapetalae</taxon>
        <taxon>rosids</taxon>
        <taxon>malvids</taxon>
        <taxon>Brassicales</taxon>
        <taxon>Brassicaceae</taxon>
        <taxon>Arabideae</taxon>
        <taxon>Arabis</taxon>
    </lineage>
</organism>
<sequence>MWVYEAIPAIGKKCGNPRKYMIEFPPLLRWKGSRKRCKFDLPQNREAVLVKGVMENVVEDLWDDEVQDEKVDNMLLHISGSSDKSFEKHFWEEKGQIDGPGPIIDGEDELTTDGEGMPLKKKHKSKMTADNNNDALKTYLASVVEQVAQKLQTQISTCIDVVKNMDSRMENIEKGLKGIQETNREELKPLSKYELKDISVEDLPTEEDTMDTENSVEQAESVVKSLSETSSIRDRNMKKEMDNFSLQLKSLLGKKPIERNKKPAGKNKKTAEKNTKRAEKDKKPAEKDIKPAEKNKKLAERDTKPAEKERRIRKLAPSLKYPFTSTIKESLPWTAYDPFKLVEETLVVALKDWMTRDLTVSCGNGGLDVGKTFFQELMHPQTHISDSHVDAGMALFRRRSLSSPCPYRGGRMAFMDSGFTVAIAQNYKKFSEDPKSYKWKSGAVNYYKGLLPVAGCTNKQLGKDVDHIYVIIDVKAMSCLICR</sequence>
<dbReference type="Pfam" id="PF02902">
    <property type="entry name" value="Peptidase_C48"/>
    <property type="match status" value="1"/>
</dbReference>
<proteinExistence type="predicted"/>
<feature type="compositionally biased region" description="Basic and acidic residues" evidence="3">
    <location>
        <begin position="269"/>
        <end position="310"/>
    </location>
</feature>
<dbReference type="GO" id="GO:0008234">
    <property type="term" value="F:cysteine-type peptidase activity"/>
    <property type="evidence" value="ECO:0007669"/>
    <property type="project" value="InterPro"/>
</dbReference>
<dbReference type="OMA" id="IDDIHAP"/>
<dbReference type="GO" id="GO:0006508">
    <property type="term" value="P:proteolysis"/>
    <property type="evidence" value="ECO:0007669"/>
    <property type="project" value="UniProtKB-KW"/>
</dbReference>
<dbReference type="AlphaFoldDB" id="A0A087FYR8"/>
<accession>A0A087FYR8</accession>
<dbReference type="EMBL" id="KL985794">
    <property type="protein sequence ID" value="KFK22770.1"/>
    <property type="molecule type" value="Genomic_DNA"/>
</dbReference>
<keyword evidence="2" id="KW-0378">Hydrolase</keyword>
<evidence type="ECO:0000313" key="6">
    <source>
        <dbReference type="Proteomes" id="UP000029120"/>
    </source>
</evidence>
<evidence type="ECO:0000313" key="5">
    <source>
        <dbReference type="EMBL" id="KFK22770.1"/>
    </source>
</evidence>